<keyword evidence="3" id="KW-1185">Reference proteome</keyword>
<evidence type="ECO:0000313" key="3">
    <source>
        <dbReference type="Proteomes" id="UP000796761"/>
    </source>
</evidence>
<name>A0A8K1G4V6_9PASS</name>
<comment type="caution">
    <text evidence="2">The sequence shown here is derived from an EMBL/GenBank/DDBJ whole genome shotgun (WGS) entry which is preliminary data.</text>
</comment>
<accession>A0A8K1G4V6</accession>
<feature type="compositionally biased region" description="Low complexity" evidence="1">
    <location>
        <begin position="15"/>
        <end position="32"/>
    </location>
</feature>
<dbReference type="AlphaFoldDB" id="A0A8K1G4V6"/>
<feature type="region of interest" description="Disordered" evidence="1">
    <location>
        <begin position="1"/>
        <end position="37"/>
    </location>
</feature>
<dbReference type="OrthoDB" id="10521051at2759"/>
<protein>
    <submittedName>
        <fullName evidence="2">Uncharacterized protein</fullName>
    </submittedName>
</protein>
<evidence type="ECO:0000256" key="1">
    <source>
        <dbReference type="SAM" id="MobiDB-lite"/>
    </source>
</evidence>
<dbReference type="Proteomes" id="UP000796761">
    <property type="component" value="Unassembled WGS sequence"/>
</dbReference>
<gene>
    <name evidence="2" type="ORF">HGM15179_015203</name>
</gene>
<proteinExistence type="predicted"/>
<reference evidence="2" key="1">
    <citation type="submission" date="2019-04" db="EMBL/GenBank/DDBJ databases">
        <title>Genome assembly of Zosterops borbonicus 15179.</title>
        <authorList>
            <person name="Leroy T."/>
            <person name="Anselmetti Y."/>
            <person name="Tilak M.-K."/>
            <person name="Nabholz B."/>
        </authorList>
    </citation>
    <scope>NUCLEOTIDE SEQUENCE</scope>
    <source>
        <strain evidence="2">HGM_15179</strain>
        <tissue evidence="2">Muscle</tissue>
    </source>
</reference>
<dbReference type="EMBL" id="SWJQ01000646">
    <property type="protein sequence ID" value="TRZ11909.1"/>
    <property type="molecule type" value="Genomic_DNA"/>
</dbReference>
<evidence type="ECO:0000313" key="2">
    <source>
        <dbReference type="EMBL" id="TRZ11909.1"/>
    </source>
</evidence>
<organism evidence="2 3">
    <name type="scientific">Zosterops borbonicus</name>
    <dbReference type="NCBI Taxonomy" id="364589"/>
    <lineage>
        <taxon>Eukaryota</taxon>
        <taxon>Metazoa</taxon>
        <taxon>Chordata</taxon>
        <taxon>Craniata</taxon>
        <taxon>Vertebrata</taxon>
        <taxon>Euteleostomi</taxon>
        <taxon>Archelosauria</taxon>
        <taxon>Archosauria</taxon>
        <taxon>Dinosauria</taxon>
        <taxon>Saurischia</taxon>
        <taxon>Theropoda</taxon>
        <taxon>Coelurosauria</taxon>
        <taxon>Aves</taxon>
        <taxon>Neognathae</taxon>
        <taxon>Neoaves</taxon>
        <taxon>Telluraves</taxon>
        <taxon>Australaves</taxon>
        <taxon>Passeriformes</taxon>
        <taxon>Sylvioidea</taxon>
        <taxon>Zosteropidae</taxon>
        <taxon>Zosterops</taxon>
    </lineage>
</organism>
<sequence length="69" mass="7183">MGREEPSEIQQRQMQGPAPGEEQAQAPAQAGGDLLGSSSVEKDLGVLVDSKLSMSQQCALAAKANDNLD</sequence>